<dbReference type="PANTHER" id="PTHR33154:SF28">
    <property type="entry name" value="HTH-TYPE TRANSCRIPTIONAL REGULATOR YGAV-RELATED"/>
    <property type="match status" value="1"/>
</dbReference>
<dbReference type="PANTHER" id="PTHR33154">
    <property type="entry name" value="TRANSCRIPTIONAL REGULATOR, ARSR FAMILY"/>
    <property type="match status" value="1"/>
</dbReference>
<dbReference type="InterPro" id="IPR011991">
    <property type="entry name" value="ArsR-like_HTH"/>
</dbReference>
<dbReference type="InterPro" id="IPR001845">
    <property type="entry name" value="HTH_ArsR_DNA-bd_dom"/>
</dbReference>
<dbReference type="InterPro" id="IPR051081">
    <property type="entry name" value="HTH_MetalResp_TranReg"/>
</dbReference>
<keyword evidence="2" id="KW-0238">DNA-binding</keyword>
<keyword evidence="6" id="KW-1185">Reference proteome</keyword>
<name>A0ABT4JYX8_9GAMM</name>
<evidence type="ECO:0000259" key="4">
    <source>
        <dbReference type="PROSITE" id="PS50987"/>
    </source>
</evidence>
<keyword evidence="1" id="KW-0805">Transcription regulation</keyword>
<accession>A0ABT4JYX8</accession>
<evidence type="ECO:0000256" key="1">
    <source>
        <dbReference type="ARBA" id="ARBA00023015"/>
    </source>
</evidence>
<dbReference type="PROSITE" id="PS50987">
    <property type="entry name" value="HTH_ARSR_2"/>
    <property type="match status" value="1"/>
</dbReference>
<dbReference type="CDD" id="cd00090">
    <property type="entry name" value="HTH_ARSR"/>
    <property type="match status" value="1"/>
</dbReference>
<proteinExistence type="predicted"/>
<reference evidence="5" key="1">
    <citation type="submission" date="2022-12" db="EMBL/GenBank/DDBJ databases">
        <title>Marinomonas 15G1-11 sp. nov, isolated from marine algae.</title>
        <authorList>
            <person name="Butt M."/>
            <person name="Choi D.G."/>
            <person name="Kim J.M."/>
            <person name="Lee J.K."/>
            <person name="Baek J.H."/>
            <person name="Jeon C.O."/>
        </authorList>
    </citation>
    <scope>NUCLEOTIDE SEQUENCE</scope>
    <source>
        <strain evidence="5">15G1-11</strain>
    </source>
</reference>
<sequence length="106" mass="11896">MNHTKNSDVDEMLNNAKQASSFLKALSNEKRLIILCHLLDEEHTVGSINEKLPLSQSALSQHLAVLRKDGLVKTRRDSQSIYYSIADGKTVAFIRTLHDLFCSPKS</sequence>
<evidence type="ECO:0000313" key="6">
    <source>
        <dbReference type="Proteomes" id="UP001149719"/>
    </source>
</evidence>
<evidence type="ECO:0000313" key="5">
    <source>
        <dbReference type="EMBL" id="MCZ2723431.1"/>
    </source>
</evidence>
<evidence type="ECO:0000256" key="3">
    <source>
        <dbReference type="ARBA" id="ARBA00023163"/>
    </source>
</evidence>
<dbReference type="SMART" id="SM00418">
    <property type="entry name" value="HTH_ARSR"/>
    <property type="match status" value="1"/>
</dbReference>
<comment type="caution">
    <text evidence="5">The sequence shown here is derived from an EMBL/GenBank/DDBJ whole genome shotgun (WGS) entry which is preliminary data.</text>
</comment>
<dbReference type="Proteomes" id="UP001149719">
    <property type="component" value="Unassembled WGS sequence"/>
</dbReference>
<dbReference type="InterPro" id="IPR036388">
    <property type="entry name" value="WH-like_DNA-bd_sf"/>
</dbReference>
<dbReference type="InterPro" id="IPR036390">
    <property type="entry name" value="WH_DNA-bd_sf"/>
</dbReference>
<gene>
    <name evidence="5" type="ORF">O1D97_17900</name>
</gene>
<keyword evidence="3" id="KW-0804">Transcription</keyword>
<dbReference type="Pfam" id="PF01022">
    <property type="entry name" value="HTH_5"/>
    <property type="match status" value="1"/>
</dbReference>
<organism evidence="5 6">
    <name type="scientific">Marinomonas phaeophyticola</name>
    <dbReference type="NCBI Taxonomy" id="3004091"/>
    <lineage>
        <taxon>Bacteria</taxon>
        <taxon>Pseudomonadati</taxon>
        <taxon>Pseudomonadota</taxon>
        <taxon>Gammaproteobacteria</taxon>
        <taxon>Oceanospirillales</taxon>
        <taxon>Oceanospirillaceae</taxon>
        <taxon>Marinomonas</taxon>
    </lineage>
</organism>
<dbReference type="Gene3D" id="1.10.10.10">
    <property type="entry name" value="Winged helix-like DNA-binding domain superfamily/Winged helix DNA-binding domain"/>
    <property type="match status" value="1"/>
</dbReference>
<dbReference type="RefSeq" id="WP_269127546.1">
    <property type="nucleotide sequence ID" value="NZ_JAPUBN010000021.1"/>
</dbReference>
<dbReference type="EMBL" id="JAPUBN010000021">
    <property type="protein sequence ID" value="MCZ2723431.1"/>
    <property type="molecule type" value="Genomic_DNA"/>
</dbReference>
<dbReference type="SUPFAM" id="SSF46785">
    <property type="entry name" value="Winged helix' DNA-binding domain"/>
    <property type="match status" value="1"/>
</dbReference>
<dbReference type="NCBIfam" id="NF033788">
    <property type="entry name" value="HTH_metalloreg"/>
    <property type="match status" value="1"/>
</dbReference>
<protein>
    <submittedName>
        <fullName evidence="5">Metalloregulator ArsR/SmtB family transcription factor</fullName>
    </submittedName>
</protein>
<dbReference type="PRINTS" id="PR00778">
    <property type="entry name" value="HTHARSR"/>
</dbReference>
<evidence type="ECO:0000256" key="2">
    <source>
        <dbReference type="ARBA" id="ARBA00023125"/>
    </source>
</evidence>
<feature type="domain" description="HTH arsR-type" evidence="4">
    <location>
        <begin position="13"/>
        <end position="105"/>
    </location>
</feature>